<dbReference type="InParanoid" id="A0A0C3F4G3"/>
<evidence type="ECO:0000313" key="1">
    <source>
        <dbReference type="EMBL" id="KIM74949.1"/>
    </source>
</evidence>
<dbReference type="Gene3D" id="3.10.10.10">
    <property type="entry name" value="HIV Type 1 Reverse Transcriptase, subunit A, domain 1"/>
    <property type="match status" value="1"/>
</dbReference>
<reference evidence="1 2" key="1">
    <citation type="submission" date="2014-04" db="EMBL/GenBank/DDBJ databases">
        <authorList>
            <consortium name="DOE Joint Genome Institute"/>
            <person name="Kuo A."/>
            <person name="Tarkka M."/>
            <person name="Buscot F."/>
            <person name="Kohler A."/>
            <person name="Nagy L.G."/>
            <person name="Floudas D."/>
            <person name="Copeland A."/>
            <person name="Barry K.W."/>
            <person name="Cichocki N."/>
            <person name="Veneault-Fourrey C."/>
            <person name="LaButti K."/>
            <person name="Lindquist E.A."/>
            <person name="Lipzen A."/>
            <person name="Lundell T."/>
            <person name="Morin E."/>
            <person name="Murat C."/>
            <person name="Sun H."/>
            <person name="Tunlid A."/>
            <person name="Henrissat B."/>
            <person name="Grigoriev I.V."/>
            <person name="Hibbett D.S."/>
            <person name="Martin F."/>
            <person name="Nordberg H.P."/>
            <person name="Cantor M.N."/>
            <person name="Hua S.X."/>
        </authorList>
    </citation>
    <scope>NUCLEOTIDE SEQUENCE [LARGE SCALE GENOMIC DNA]</scope>
    <source>
        <strain evidence="1 2">F 1598</strain>
    </source>
</reference>
<sequence length="206" mass="23925">MNTKQKLSQDSTYILEDDSDDEQIVFDHIDTKTTRKHEKMNKQNAHKDVPVFTGKKFKRPRMPEIGEDSVLTLHSDLYKYQGPSQNKEALLAVMDANLNKLKEEEEVLPDLHKQWMENAADILGGAPNRLPPLREVDHKIPLIDGNMKYNYHLPRCPDTLKLEFSENIQRYTKSGWWEEVNVPQAAPMLCMPKKTGRLRTVIDTRK</sequence>
<dbReference type="Proteomes" id="UP000054166">
    <property type="component" value="Unassembled WGS sequence"/>
</dbReference>
<dbReference type="EMBL" id="KN833053">
    <property type="protein sequence ID" value="KIM74949.1"/>
    <property type="molecule type" value="Genomic_DNA"/>
</dbReference>
<gene>
    <name evidence="1" type="ORF">PILCRDRAFT_14012</name>
</gene>
<keyword evidence="2" id="KW-1185">Reference proteome</keyword>
<dbReference type="HOGENOM" id="CLU_1332377_0_0_1"/>
<protein>
    <submittedName>
        <fullName evidence="1">Uncharacterized protein</fullName>
    </submittedName>
</protein>
<dbReference type="AlphaFoldDB" id="A0A0C3F4G3"/>
<evidence type="ECO:0000313" key="2">
    <source>
        <dbReference type="Proteomes" id="UP000054166"/>
    </source>
</evidence>
<accession>A0A0C3F4G3</accession>
<proteinExistence type="predicted"/>
<reference evidence="2" key="2">
    <citation type="submission" date="2015-01" db="EMBL/GenBank/DDBJ databases">
        <title>Evolutionary Origins and Diversification of the Mycorrhizal Mutualists.</title>
        <authorList>
            <consortium name="DOE Joint Genome Institute"/>
            <consortium name="Mycorrhizal Genomics Consortium"/>
            <person name="Kohler A."/>
            <person name="Kuo A."/>
            <person name="Nagy L.G."/>
            <person name="Floudas D."/>
            <person name="Copeland A."/>
            <person name="Barry K.W."/>
            <person name="Cichocki N."/>
            <person name="Veneault-Fourrey C."/>
            <person name="LaButti K."/>
            <person name="Lindquist E.A."/>
            <person name="Lipzen A."/>
            <person name="Lundell T."/>
            <person name="Morin E."/>
            <person name="Murat C."/>
            <person name="Riley R."/>
            <person name="Ohm R."/>
            <person name="Sun H."/>
            <person name="Tunlid A."/>
            <person name="Henrissat B."/>
            <person name="Grigoriev I.V."/>
            <person name="Hibbett D.S."/>
            <person name="Martin F."/>
        </authorList>
    </citation>
    <scope>NUCLEOTIDE SEQUENCE [LARGE SCALE GENOMIC DNA]</scope>
    <source>
        <strain evidence="2">F 1598</strain>
    </source>
</reference>
<organism evidence="1 2">
    <name type="scientific">Piloderma croceum (strain F 1598)</name>
    <dbReference type="NCBI Taxonomy" id="765440"/>
    <lineage>
        <taxon>Eukaryota</taxon>
        <taxon>Fungi</taxon>
        <taxon>Dikarya</taxon>
        <taxon>Basidiomycota</taxon>
        <taxon>Agaricomycotina</taxon>
        <taxon>Agaricomycetes</taxon>
        <taxon>Agaricomycetidae</taxon>
        <taxon>Atheliales</taxon>
        <taxon>Atheliaceae</taxon>
        <taxon>Piloderma</taxon>
    </lineage>
</organism>
<name>A0A0C3F4G3_PILCF</name>
<dbReference type="InterPro" id="IPR043502">
    <property type="entry name" value="DNA/RNA_pol_sf"/>
</dbReference>
<dbReference type="SUPFAM" id="SSF56672">
    <property type="entry name" value="DNA/RNA polymerases"/>
    <property type="match status" value="1"/>
</dbReference>
<dbReference type="OrthoDB" id="3254954at2759"/>